<gene>
    <name evidence="1" type="ORF">H8718_09260</name>
</gene>
<evidence type="ECO:0000313" key="1">
    <source>
        <dbReference type="EMBL" id="MBC8579717.1"/>
    </source>
</evidence>
<name>A0A926EJW3_9FIRM</name>
<dbReference type="RefSeq" id="WP_249332672.1">
    <property type="nucleotide sequence ID" value="NZ_JACRSY010000013.1"/>
</dbReference>
<dbReference type="Proteomes" id="UP000655830">
    <property type="component" value="Unassembled WGS sequence"/>
</dbReference>
<accession>A0A926EJW3</accession>
<sequence>MHICIFKDADQKGNVALEGYGIGNVKDILDNLKHREYEGFLSLEPHLGQFQALENFELDDRYQKLPLSGAKTFAVAATALNEFMK</sequence>
<organism evidence="1 2">
    <name type="scientific">Zhenhengia yiwuensis</name>
    <dbReference type="NCBI Taxonomy" id="2763666"/>
    <lineage>
        <taxon>Bacteria</taxon>
        <taxon>Bacillati</taxon>
        <taxon>Bacillota</taxon>
        <taxon>Clostridia</taxon>
        <taxon>Lachnospirales</taxon>
        <taxon>Lachnospiraceae</taxon>
        <taxon>Zhenhengia</taxon>
    </lineage>
</organism>
<proteinExistence type="predicted"/>
<comment type="caution">
    <text evidence="1">The sequence shown here is derived from an EMBL/GenBank/DDBJ whole genome shotgun (WGS) entry which is preliminary data.</text>
</comment>
<dbReference type="EMBL" id="JACRSY010000013">
    <property type="protein sequence ID" value="MBC8579717.1"/>
    <property type="molecule type" value="Genomic_DNA"/>
</dbReference>
<evidence type="ECO:0000313" key="2">
    <source>
        <dbReference type="Proteomes" id="UP000655830"/>
    </source>
</evidence>
<reference evidence="1" key="1">
    <citation type="submission" date="2020-08" db="EMBL/GenBank/DDBJ databases">
        <title>Genome public.</title>
        <authorList>
            <person name="Liu C."/>
            <person name="Sun Q."/>
        </authorList>
    </citation>
    <scope>NUCLEOTIDE SEQUENCE</scope>
    <source>
        <strain evidence="1">NSJ-12</strain>
    </source>
</reference>
<keyword evidence="2" id="KW-1185">Reference proteome</keyword>
<protein>
    <submittedName>
        <fullName evidence="1">Uncharacterized protein</fullName>
    </submittedName>
</protein>
<dbReference type="AlphaFoldDB" id="A0A926EJW3"/>